<dbReference type="PANTHER" id="PTHR24148:SF64">
    <property type="entry name" value="HETEROKARYON INCOMPATIBILITY DOMAIN-CONTAINING PROTEIN"/>
    <property type="match status" value="1"/>
</dbReference>
<sequence length="602" mass="67973">MGNTPKYQYRPLANDNNLRFIQLWPAAQFDDPIRVTIIEGVYDLSDSSFGINYEAVSYAWGSNTDFKCSLDETNTDLQVCQNVVEMLRYLRLDNNHRTLWIDAICINQADKNEKGKQVAMMGEIYALANRVLIWSGTTEDRYVQLLKDTRSGEIVHLNHLEEFLQSRWFSRRWVVQEVMHARHAFIICGKFTVDFRQFARRVRGGMQKWIAKEDISPPFTKTLENLYHLGRLPGFEEVRPNLYSFSITQGRGGFSKSGSMIDLLIRYSATECGNDKDRIYALRSLSRTPIPVDYHILVEALYRRLSQIEVGISPMALLSCAGAFGGCAASWIPDWRCPARYWPLQASLAHQDTALQLHSPVQIMGDLLTLQAKLIGVVGAVDPNGLKTMNCSETLHSCGQFFANRFGVGTTDMSPARFQDLVQTLCAGYSIPDTPILHRLPYTWLFARKIMKGGRGTDDVLGEFEAHAKTRPYRYIKNWAPETRRFYDETTPTRLIEAGLLLLRPRLNRVMRGRSCFFTEEGQFSLGPDSIQTGDLLVRLPGCETVMALRPSNTGHNAESTPDTAGLFGHQTMTIVGDCYIHGLVEPGLQAIGGDLSTFHIV</sequence>
<gene>
    <name evidence="2" type="ORF">ALTATR162_LOCUS5610</name>
</gene>
<evidence type="ECO:0000313" key="3">
    <source>
        <dbReference type="Proteomes" id="UP000676310"/>
    </source>
</evidence>
<dbReference type="InterPro" id="IPR010730">
    <property type="entry name" value="HET"/>
</dbReference>
<reference evidence="2" key="1">
    <citation type="submission" date="2021-05" db="EMBL/GenBank/DDBJ databases">
        <authorList>
            <person name="Stam R."/>
        </authorList>
    </citation>
    <scope>NUCLEOTIDE SEQUENCE</scope>
    <source>
        <strain evidence="2">CS162</strain>
    </source>
</reference>
<dbReference type="Proteomes" id="UP000676310">
    <property type="component" value="Unassembled WGS sequence"/>
</dbReference>
<dbReference type="PANTHER" id="PTHR24148">
    <property type="entry name" value="ANKYRIN REPEAT DOMAIN-CONTAINING PROTEIN 39 HOMOLOG-RELATED"/>
    <property type="match status" value="1"/>
</dbReference>
<dbReference type="OrthoDB" id="2157530at2759"/>
<protein>
    <recommendedName>
        <fullName evidence="1">Heterokaryon incompatibility domain-containing protein</fullName>
    </recommendedName>
</protein>
<proteinExistence type="predicted"/>
<dbReference type="InterPro" id="IPR052895">
    <property type="entry name" value="HetReg/Transcr_Mod"/>
</dbReference>
<accession>A0A8J2N6I9</accession>
<organism evidence="2 3">
    <name type="scientific">Alternaria atra</name>
    <dbReference type="NCBI Taxonomy" id="119953"/>
    <lineage>
        <taxon>Eukaryota</taxon>
        <taxon>Fungi</taxon>
        <taxon>Dikarya</taxon>
        <taxon>Ascomycota</taxon>
        <taxon>Pezizomycotina</taxon>
        <taxon>Dothideomycetes</taxon>
        <taxon>Pleosporomycetidae</taxon>
        <taxon>Pleosporales</taxon>
        <taxon>Pleosporineae</taxon>
        <taxon>Pleosporaceae</taxon>
        <taxon>Alternaria</taxon>
        <taxon>Alternaria sect. Ulocladioides</taxon>
    </lineage>
</organism>
<dbReference type="RefSeq" id="XP_043169164.1">
    <property type="nucleotide sequence ID" value="XM_043313229.1"/>
</dbReference>
<dbReference type="EMBL" id="CAJRGZ010000019">
    <property type="protein sequence ID" value="CAG5159493.1"/>
    <property type="molecule type" value="Genomic_DNA"/>
</dbReference>
<evidence type="ECO:0000313" key="2">
    <source>
        <dbReference type="EMBL" id="CAG5159493.1"/>
    </source>
</evidence>
<dbReference type="Pfam" id="PF06985">
    <property type="entry name" value="HET"/>
    <property type="match status" value="1"/>
</dbReference>
<keyword evidence="3" id="KW-1185">Reference proteome</keyword>
<name>A0A8J2N6I9_9PLEO</name>
<feature type="domain" description="Heterokaryon incompatibility" evidence="1">
    <location>
        <begin position="53"/>
        <end position="177"/>
    </location>
</feature>
<dbReference type="AlphaFoldDB" id="A0A8J2N6I9"/>
<dbReference type="GeneID" id="67017408"/>
<evidence type="ECO:0000259" key="1">
    <source>
        <dbReference type="Pfam" id="PF06985"/>
    </source>
</evidence>
<comment type="caution">
    <text evidence="2">The sequence shown here is derived from an EMBL/GenBank/DDBJ whole genome shotgun (WGS) entry which is preliminary data.</text>
</comment>